<feature type="transmembrane region" description="Helical" evidence="1">
    <location>
        <begin position="6"/>
        <end position="23"/>
    </location>
</feature>
<dbReference type="EMBL" id="KN655259">
    <property type="protein sequence ID" value="KHN24632.1"/>
    <property type="molecule type" value="Genomic_DNA"/>
</dbReference>
<reference evidence="2" key="1">
    <citation type="submission" date="2014-07" db="EMBL/GenBank/DDBJ databases">
        <title>Identification of a novel salt tolerance gene in wild soybean by whole-genome sequencing.</title>
        <authorList>
            <person name="Lam H.-M."/>
            <person name="Qi X."/>
            <person name="Li M.-W."/>
            <person name="Liu X."/>
            <person name="Xie M."/>
            <person name="Ni M."/>
            <person name="Xu X."/>
        </authorList>
    </citation>
    <scope>NUCLEOTIDE SEQUENCE [LARGE SCALE GENOMIC DNA]</scope>
    <source>
        <tissue evidence="2">Root</tissue>
    </source>
</reference>
<evidence type="ECO:0000256" key="1">
    <source>
        <dbReference type="SAM" id="Phobius"/>
    </source>
</evidence>
<gene>
    <name evidence="2" type="ORF">glysoja_032276</name>
</gene>
<keyword evidence="1" id="KW-0812">Transmembrane</keyword>
<organism evidence="2">
    <name type="scientific">Glycine soja</name>
    <name type="common">Wild soybean</name>
    <dbReference type="NCBI Taxonomy" id="3848"/>
    <lineage>
        <taxon>Eukaryota</taxon>
        <taxon>Viridiplantae</taxon>
        <taxon>Streptophyta</taxon>
        <taxon>Embryophyta</taxon>
        <taxon>Tracheophyta</taxon>
        <taxon>Spermatophyta</taxon>
        <taxon>Magnoliopsida</taxon>
        <taxon>eudicotyledons</taxon>
        <taxon>Gunneridae</taxon>
        <taxon>Pentapetalae</taxon>
        <taxon>rosids</taxon>
        <taxon>fabids</taxon>
        <taxon>Fabales</taxon>
        <taxon>Fabaceae</taxon>
        <taxon>Papilionoideae</taxon>
        <taxon>50 kb inversion clade</taxon>
        <taxon>NPAAA clade</taxon>
        <taxon>indigoferoid/millettioid clade</taxon>
        <taxon>Phaseoleae</taxon>
        <taxon>Glycine</taxon>
        <taxon>Glycine subgen. Soja</taxon>
    </lineage>
</organism>
<proteinExistence type="predicted"/>
<name>A0A0B2QYA5_GLYSO</name>
<protein>
    <submittedName>
        <fullName evidence="2">Uncharacterized protein</fullName>
    </submittedName>
</protein>
<keyword evidence="1" id="KW-1133">Transmembrane helix</keyword>
<evidence type="ECO:0000313" key="2">
    <source>
        <dbReference type="EMBL" id="KHN24632.1"/>
    </source>
</evidence>
<sequence>MDLRQALAGLLTLSMFIMLGNMIKKDHFDSMYD</sequence>
<accession>A0A0B2QYA5</accession>
<dbReference type="AlphaFoldDB" id="A0A0B2QYA5"/>
<dbReference type="Proteomes" id="UP000053555">
    <property type="component" value="Unassembled WGS sequence"/>
</dbReference>
<keyword evidence="1" id="KW-0472">Membrane</keyword>